<name>A0A1V5T375_9BACT</name>
<reference evidence="3" key="1">
    <citation type="submission" date="2017-02" db="EMBL/GenBank/DDBJ databases">
        <title>Delving into the versatile metabolic prowess of the omnipresent phylum Bacteroidetes.</title>
        <authorList>
            <person name="Nobu M.K."/>
            <person name="Mei R."/>
            <person name="Narihiro T."/>
            <person name="Kuroda K."/>
            <person name="Liu W.-T."/>
        </authorList>
    </citation>
    <scope>NUCLEOTIDE SEQUENCE</scope>
    <source>
        <strain evidence="3">ADurb.Bin276</strain>
    </source>
</reference>
<dbReference type="PANTHER" id="PTHR43185:SF1">
    <property type="entry name" value="FE(2+) TRANSPORTER FEOB"/>
    <property type="match status" value="1"/>
</dbReference>
<dbReference type="GO" id="GO:0005886">
    <property type="term" value="C:plasma membrane"/>
    <property type="evidence" value="ECO:0007669"/>
    <property type="project" value="TreeGrafter"/>
</dbReference>
<dbReference type="GO" id="GO:0005525">
    <property type="term" value="F:GTP binding"/>
    <property type="evidence" value="ECO:0007669"/>
    <property type="project" value="InterPro"/>
</dbReference>
<dbReference type="InterPro" id="IPR011640">
    <property type="entry name" value="Fe2_transport_prot_B_C"/>
</dbReference>
<protein>
    <submittedName>
        <fullName evidence="3">Ferrous iron transport protein B</fullName>
    </submittedName>
</protein>
<keyword evidence="1" id="KW-0812">Transmembrane</keyword>
<accession>A0A1V5T375</accession>
<dbReference type="Pfam" id="PF07670">
    <property type="entry name" value="Gate"/>
    <property type="match status" value="2"/>
</dbReference>
<gene>
    <name evidence="3" type="primary">feoB</name>
    <name evidence="3" type="ORF">BWY41_00376</name>
</gene>
<feature type="transmembrane region" description="Helical" evidence="1">
    <location>
        <begin position="283"/>
        <end position="305"/>
    </location>
</feature>
<dbReference type="NCBIfam" id="TIGR00231">
    <property type="entry name" value="small_GTP"/>
    <property type="match status" value="1"/>
</dbReference>
<dbReference type="PROSITE" id="PS51711">
    <property type="entry name" value="G_FEOB"/>
    <property type="match status" value="1"/>
</dbReference>
<dbReference type="InterPro" id="IPR005225">
    <property type="entry name" value="Small_GTP-bd"/>
</dbReference>
<keyword evidence="1" id="KW-1133">Transmembrane helix</keyword>
<dbReference type="GO" id="GO:0015093">
    <property type="term" value="F:ferrous iron transmembrane transporter activity"/>
    <property type="evidence" value="ECO:0007669"/>
    <property type="project" value="InterPro"/>
</dbReference>
<feature type="transmembrane region" description="Helical" evidence="1">
    <location>
        <begin position="519"/>
        <end position="539"/>
    </location>
</feature>
<evidence type="ECO:0000313" key="3">
    <source>
        <dbReference type="EMBL" id="OQA60983.1"/>
    </source>
</evidence>
<feature type="transmembrane region" description="Helical" evidence="1">
    <location>
        <begin position="449"/>
        <end position="473"/>
    </location>
</feature>
<feature type="transmembrane region" description="Helical" evidence="1">
    <location>
        <begin position="359"/>
        <end position="379"/>
    </location>
</feature>
<evidence type="ECO:0000256" key="1">
    <source>
        <dbReference type="SAM" id="Phobius"/>
    </source>
</evidence>
<feature type="transmembrane region" description="Helical" evidence="1">
    <location>
        <begin position="551"/>
        <end position="568"/>
    </location>
</feature>
<feature type="transmembrane region" description="Helical" evidence="1">
    <location>
        <begin position="391"/>
        <end position="412"/>
    </location>
</feature>
<proteinExistence type="predicted"/>
<dbReference type="Pfam" id="PF07664">
    <property type="entry name" value="FeoB_C"/>
    <property type="match status" value="1"/>
</dbReference>
<comment type="caution">
    <text evidence="3">The sequence shown here is derived from an EMBL/GenBank/DDBJ whole genome shotgun (WGS) entry which is preliminary data.</text>
</comment>
<dbReference type="Gene3D" id="3.40.50.300">
    <property type="entry name" value="P-loop containing nucleotide triphosphate hydrolases"/>
    <property type="match status" value="1"/>
</dbReference>
<dbReference type="InterPro" id="IPR050860">
    <property type="entry name" value="FeoB_GTPase"/>
</dbReference>
<dbReference type="InterPro" id="IPR030389">
    <property type="entry name" value="G_FEOB_dom"/>
</dbReference>
<feature type="transmembrane region" description="Helical" evidence="1">
    <location>
        <begin position="199"/>
        <end position="220"/>
    </location>
</feature>
<dbReference type="InterPro" id="IPR027417">
    <property type="entry name" value="P-loop_NTPase"/>
</dbReference>
<evidence type="ECO:0000259" key="2">
    <source>
        <dbReference type="PROSITE" id="PS51711"/>
    </source>
</evidence>
<dbReference type="PANTHER" id="PTHR43185">
    <property type="entry name" value="FERROUS IRON TRANSPORT PROTEIN B"/>
    <property type="match status" value="1"/>
</dbReference>
<feature type="domain" description="FeoB-type G" evidence="2">
    <location>
        <begin position="1"/>
        <end position="161"/>
    </location>
</feature>
<sequence length="569" mass="63248">MKKVVLAGNPNVGKSVFFTRLSGIYAVSSNYPGTTVEISRSQISRDGVKFELIDAPGTYALEADAEAEKIAGKLIDEADIVVNVIDAGNLERNLYLTFELLEKKKPMVIALNMWDEVQRRGVRIDIQALSHILGIPVIPVVATTGEGMKKLIQTLDHARVPIIVPSSHQERWHEIGQVIQAVQSFSYHKPTWVDRLKEATLLPVSGFLIGLGVLYGVFWVVRFIGEGLINYILDPLFYRFYYPLLLGLDRHLSFSPFLRTILIGHLVDGKIDFEQSLGLLSTGIYVELGVVLPYIISFYFILGLLEDTGYLPRLAVLLDGFFHRIGLHGYAIVPTLLGLGCNVPGIMSTRILESKTERFIISVLISIAVPCASQQALIFGVLGKHGTMPVMLVYFILLLVWIILGVILKYAVKGYRPALILEIPPYRFPYWKTLLPKLWLRVKGFLKEALPIVSLGILAVNLLFMTNLFPYIAQAIGPFFQKYLGLPSEVSLVLVLGFLRKDIAMGLLAPLQLTVKQLVISSVILAMFFPCVATFMVILKELGAKKLIQGTIIMLFASILTGLILNLVL</sequence>
<dbReference type="SUPFAM" id="SSF52540">
    <property type="entry name" value="P-loop containing nucleoside triphosphate hydrolases"/>
    <property type="match status" value="1"/>
</dbReference>
<keyword evidence="1" id="KW-0472">Membrane</keyword>
<dbReference type="Pfam" id="PF02421">
    <property type="entry name" value="FeoB_N"/>
    <property type="match status" value="1"/>
</dbReference>
<feature type="transmembrane region" description="Helical" evidence="1">
    <location>
        <begin position="325"/>
        <end position="347"/>
    </location>
</feature>
<dbReference type="InterPro" id="IPR011642">
    <property type="entry name" value="Gate_dom"/>
</dbReference>
<dbReference type="EMBL" id="MWBQ01000025">
    <property type="protein sequence ID" value="OQA60983.1"/>
    <property type="molecule type" value="Genomic_DNA"/>
</dbReference>
<organism evidence="3">
    <name type="scientific">Candidatus Atribacter allofermentans</name>
    <dbReference type="NCBI Taxonomy" id="1852833"/>
    <lineage>
        <taxon>Bacteria</taxon>
        <taxon>Pseudomonadati</taxon>
        <taxon>Atribacterota</taxon>
        <taxon>Atribacteria</taxon>
        <taxon>Atribacterales</taxon>
        <taxon>Atribacteraceae</taxon>
        <taxon>Atribacter</taxon>
    </lineage>
</organism>
<dbReference type="Proteomes" id="UP000485569">
    <property type="component" value="Unassembled WGS sequence"/>
</dbReference>
<dbReference type="AlphaFoldDB" id="A0A1V5T375"/>
<dbReference type="CDD" id="cd01879">
    <property type="entry name" value="FeoB"/>
    <property type="match status" value="1"/>
</dbReference>